<dbReference type="AlphaFoldDB" id="K1R4L6"/>
<accession>K1R4L6</accession>
<dbReference type="InterPro" id="IPR035234">
    <property type="entry name" value="IgGFc-bd_N"/>
</dbReference>
<organism evidence="3">
    <name type="scientific">Magallana gigas</name>
    <name type="common">Pacific oyster</name>
    <name type="synonym">Crassostrea gigas</name>
    <dbReference type="NCBI Taxonomy" id="29159"/>
    <lineage>
        <taxon>Eukaryota</taxon>
        <taxon>Metazoa</taxon>
        <taxon>Spiralia</taxon>
        <taxon>Lophotrochozoa</taxon>
        <taxon>Mollusca</taxon>
        <taxon>Bivalvia</taxon>
        <taxon>Autobranchia</taxon>
        <taxon>Pteriomorphia</taxon>
        <taxon>Ostreida</taxon>
        <taxon>Ostreoidea</taxon>
        <taxon>Ostreidae</taxon>
        <taxon>Magallana</taxon>
    </lineage>
</organism>
<dbReference type="Gene3D" id="2.60.40.4100">
    <property type="entry name" value="Zona pellucida, ZP-C domain"/>
    <property type="match status" value="1"/>
</dbReference>
<evidence type="ECO:0000256" key="1">
    <source>
        <dbReference type="SAM" id="MobiDB-lite"/>
    </source>
</evidence>
<dbReference type="InParanoid" id="K1R4L6"/>
<keyword evidence="2" id="KW-1133">Transmembrane helix</keyword>
<dbReference type="HOGENOM" id="CLU_300396_0_0_1"/>
<keyword evidence="2" id="KW-0812">Transmembrane</keyword>
<dbReference type="InterPro" id="IPR042235">
    <property type="entry name" value="ZP-C_dom"/>
</dbReference>
<reference evidence="3" key="1">
    <citation type="journal article" date="2012" name="Nature">
        <title>The oyster genome reveals stress adaptation and complexity of shell formation.</title>
        <authorList>
            <person name="Zhang G."/>
            <person name="Fang X."/>
            <person name="Guo X."/>
            <person name="Li L."/>
            <person name="Luo R."/>
            <person name="Xu F."/>
            <person name="Yang P."/>
            <person name="Zhang L."/>
            <person name="Wang X."/>
            <person name="Qi H."/>
            <person name="Xiong Z."/>
            <person name="Que H."/>
            <person name="Xie Y."/>
            <person name="Holland P.W."/>
            <person name="Paps J."/>
            <person name="Zhu Y."/>
            <person name="Wu F."/>
            <person name="Chen Y."/>
            <person name="Wang J."/>
            <person name="Peng C."/>
            <person name="Meng J."/>
            <person name="Yang L."/>
            <person name="Liu J."/>
            <person name="Wen B."/>
            <person name="Zhang N."/>
            <person name="Huang Z."/>
            <person name="Zhu Q."/>
            <person name="Feng Y."/>
            <person name="Mount A."/>
            <person name="Hedgecock D."/>
            <person name="Xu Z."/>
            <person name="Liu Y."/>
            <person name="Domazet-Loso T."/>
            <person name="Du Y."/>
            <person name="Sun X."/>
            <person name="Zhang S."/>
            <person name="Liu B."/>
            <person name="Cheng P."/>
            <person name="Jiang X."/>
            <person name="Li J."/>
            <person name="Fan D."/>
            <person name="Wang W."/>
            <person name="Fu W."/>
            <person name="Wang T."/>
            <person name="Wang B."/>
            <person name="Zhang J."/>
            <person name="Peng Z."/>
            <person name="Li Y."/>
            <person name="Li N."/>
            <person name="Wang J."/>
            <person name="Chen M."/>
            <person name="He Y."/>
            <person name="Tan F."/>
            <person name="Song X."/>
            <person name="Zheng Q."/>
            <person name="Huang R."/>
            <person name="Yang H."/>
            <person name="Du X."/>
            <person name="Chen L."/>
            <person name="Yang M."/>
            <person name="Gaffney P.M."/>
            <person name="Wang S."/>
            <person name="Luo L."/>
            <person name="She Z."/>
            <person name="Ming Y."/>
            <person name="Huang W."/>
            <person name="Zhang S."/>
            <person name="Huang B."/>
            <person name="Zhang Y."/>
            <person name="Qu T."/>
            <person name="Ni P."/>
            <person name="Miao G."/>
            <person name="Wang J."/>
            <person name="Wang Q."/>
            <person name="Steinberg C.E."/>
            <person name="Wang H."/>
            <person name="Li N."/>
            <person name="Qian L."/>
            <person name="Zhang G."/>
            <person name="Li Y."/>
            <person name="Yang H."/>
            <person name="Liu X."/>
            <person name="Wang J."/>
            <person name="Yin Y."/>
            <person name="Wang J."/>
        </authorList>
    </citation>
    <scope>NUCLEOTIDE SEQUENCE [LARGE SCALE GENOMIC DNA]</scope>
    <source>
        <strain evidence="3">05x7-T-G4-1.051#20</strain>
    </source>
</reference>
<dbReference type="PANTHER" id="PTHR46534">
    <property type="entry name" value="IGGFC_BINDING DOMAIN-CONTAINING PROTEIN"/>
    <property type="match status" value="1"/>
</dbReference>
<name>K1R4L6_MAGGI</name>
<evidence type="ECO:0000256" key="2">
    <source>
        <dbReference type="SAM" id="Phobius"/>
    </source>
</evidence>
<dbReference type="PROSITE" id="PS51034">
    <property type="entry name" value="ZP_2"/>
    <property type="match status" value="1"/>
</dbReference>
<feature type="region of interest" description="Disordered" evidence="1">
    <location>
        <begin position="39"/>
        <end position="66"/>
    </location>
</feature>
<sequence>MTRVLVWINSVSLVLDRQFATAILAHVCLFILMTKSSASQSPFRNSDKECRTMLPSRARSPPREDKSLYEVRVSDTIYHEDMHHIEVSIVNKTSRPIGWVLLQPRLKGCDGPDVDHNIGEFEMLPGNDYFEFLNCRQNPKGAVVTKQWSGKPYEGKIEVNFVITTTKRKIKFRATIISPDGNIYLHNDSEEIRYISLKGTDLSKAEECPKIKHFALQVDVKHENRSFPEIKDMRLKFKRGRTPGSMVIFAAWVLMWADEEDPTLSKPIENDSCRVAGNGEEATPFTMTVSFDATLVNYPCGIAVININEYRLRLRTFEHPGVKSTNDVFLDAVCDRSAGSQTLEIFPQPAFVPPESKLLRFELMSNQSSSVTSVNLGESVYFKAEYYYNNEYRVGTCGYDFWLALPQDSDPFFDFTRYLIVTHRQQDPVNASYVDSSGNETFLNFVLNFSQQKLAIAPHAGVERVSDKSLHLTSSHQICVQSFNYLTVQSTTIFTVFPTNSLGKEYIVNKLFQSNTVVILATERETDITLQGDVAKLDVPSSLTGLVPFESLQIVAKEDITKLRIISTKPVAIFMGSQKTVSNPDGFAEQLSDTSNMGSHFLFFPAYGEIVCTSSTANTVLSYVCKDGLSEERTIQQHDSTVFTASSLQYCIIESSAQLSCGQYFSSVINGPVKGYMNIPPRSQWSTHYTFGAFVNVEYEIIIVIEDGYQNNLNVSGTFAGVMEGSTLSWTSVVRHSGRPVGIVDHPASLKNNLELLLKCSQTLGFSGDLVDSDCDGSADEDRDITTGSEPYDLAGYTQGLKPAGEIRFANCIAKSNNDWDDGGPTIPFIDENGCPVDSELFSINATFSEITANRLHYPRLFSSGYLESARFSGSTDVYFQCQVLLCYDYTGKCFENACGVGSGYIGNKYDRMYVEQKLKVLYSTEKPLRRKREDTSSSGPETSTDTYVIICVTSFIPLVLSLAVTLVLYRKFLFLIDETMSHSSRGLQLGSNSNRL</sequence>
<proteinExistence type="predicted"/>
<evidence type="ECO:0000313" key="3">
    <source>
        <dbReference type="EMBL" id="EKC36110.1"/>
    </source>
</evidence>
<feature type="transmembrane region" description="Helical" evidence="2">
    <location>
        <begin position="948"/>
        <end position="970"/>
    </location>
</feature>
<protein>
    <submittedName>
        <fullName evidence="3">Uncharacterized protein</fullName>
    </submittedName>
</protein>
<dbReference type="EMBL" id="JH816692">
    <property type="protein sequence ID" value="EKC36110.1"/>
    <property type="molecule type" value="Genomic_DNA"/>
</dbReference>
<dbReference type="Pfam" id="PF02014">
    <property type="entry name" value="Reeler"/>
    <property type="match status" value="1"/>
</dbReference>
<gene>
    <name evidence="3" type="ORF">CGI_10024834</name>
</gene>
<dbReference type="PANTHER" id="PTHR46534:SF1">
    <property type="entry name" value="IGGFC-BINDING PROTEIN N-TERMINAL DOMAIN-CONTAINING PROTEIN"/>
    <property type="match status" value="1"/>
</dbReference>
<dbReference type="InterPro" id="IPR002861">
    <property type="entry name" value="Reeler_dom"/>
</dbReference>
<keyword evidence="2" id="KW-0472">Membrane</keyword>
<dbReference type="InterPro" id="IPR001507">
    <property type="entry name" value="ZP_dom"/>
</dbReference>
<dbReference type="Pfam" id="PF17517">
    <property type="entry name" value="IgGFc_binding"/>
    <property type="match status" value="1"/>
</dbReference>